<dbReference type="InterPro" id="IPR058649">
    <property type="entry name" value="CzcB_C"/>
</dbReference>
<proteinExistence type="predicted"/>
<dbReference type="Gene3D" id="2.40.50.100">
    <property type="match status" value="1"/>
</dbReference>
<feature type="region of interest" description="Disordered" evidence="2">
    <location>
        <begin position="362"/>
        <end position="387"/>
    </location>
</feature>
<dbReference type="RefSeq" id="WP_406777951.1">
    <property type="nucleotide sequence ID" value="NZ_JBEWZG010000002.1"/>
</dbReference>
<dbReference type="Pfam" id="PF25975">
    <property type="entry name" value="CzcB_C"/>
    <property type="match status" value="1"/>
</dbReference>
<dbReference type="InterPro" id="IPR058625">
    <property type="entry name" value="MdtA-like_BSH"/>
</dbReference>
<sequence>MATNNNSKRTWMIIGGAVVLIFGGLFLAKKMEWIGKVEPTEVEFAKASRSTIIEKVSASGKIQPEVEVKLSPDVSGEIVSLNVAEGDSVVAGQELLKIRPDNYVSLLARAEAQMNATKANMEQSKAVLAQSEARLSKAKIDYDRNAKLHKDKVISDADFDQFVSAYTVAKQDLEAAKANVNAANYNVKSSQATLKEAKTNLTKTTIYAPQSGIISKLNVELGERVVGTSQMAGTEMLRIANLNKMEVRVNVNENDITRVSIGDTVLIDVDAFSSSERKFKGVVYEIASSANSSGTASAVSNDAVTEFEVKIRVLRSSYADLIKGKLSYPLKPGMTASVEILTNRKDNTLTVPLSSVTTREIGAVAEGEKKEEDGTNSTNANDALEAKKRKENTKEVVFVMEKGKAKMIQVKTGISDFENIEIVSGLKDGQEIIAGPYATVAKKLKEGDLVKKKDPKAAEKAADKK</sequence>
<evidence type="ECO:0000256" key="1">
    <source>
        <dbReference type="SAM" id="Coils"/>
    </source>
</evidence>
<dbReference type="InterPro" id="IPR058624">
    <property type="entry name" value="MdtA-like_HH"/>
</dbReference>
<feature type="transmembrane region" description="Helical" evidence="3">
    <location>
        <begin position="12"/>
        <end position="28"/>
    </location>
</feature>
<feature type="domain" description="Multidrug resistance protein MdtA-like barrel-sandwich hybrid" evidence="5">
    <location>
        <begin position="68"/>
        <end position="227"/>
    </location>
</feature>
<dbReference type="Gene3D" id="6.20.50.140">
    <property type="match status" value="1"/>
</dbReference>
<keyword evidence="1" id="KW-0175">Coiled coil</keyword>
<feature type="domain" description="Multidrug resistance protein MdtA-like alpha-helical hairpin" evidence="4">
    <location>
        <begin position="121"/>
        <end position="203"/>
    </location>
</feature>
<feature type="coiled-coil region" evidence="1">
    <location>
        <begin position="107"/>
        <end position="141"/>
    </location>
</feature>
<keyword evidence="3" id="KW-0472">Membrane</keyword>
<reference evidence="7 8" key="1">
    <citation type="submission" date="2024-07" db="EMBL/GenBank/DDBJ databases">
        <authorList>
            <person name="Pitt A."/>
            <person name="Hahn M.W."/>
        </authorList>
    </citation>
    <scope>NUCLEOTIDE SEQUENCE [LARGE SCALE GENOMIC DNA]</scope>
    <source>
        <strain evidence="7 8">2-AUSEE-184A6</strain>
    </source>
</reference>
<gene>
    <name evidence="7" type="ORF">V7S74_06430</name>
</gene>
<comment type="caution">
    <text evidence="7">The sequence shown here is derived from an EMBL/GenBank/DDBJ whole genome shotgun (WGS) entry which is preliminary data.</text>
</comment>
<evidence type="ECO:0000259" key="5">
    <source>
        <dbReference type="Pfam" id="PF25917"/>
    </source>
</evidence>
<dbReference type="Gene3D" id="1.10.287.470">
    <property type="entry name" value="Helix hairpin bin"/>
    <property type="match status" value="1"/>
</dbReference>
<dbReference type="Pfam" id="PF25876">
    <property type="entry name" value="HH_MFP_RND"/>
    <property type="match status" value="1"/>
</dbReference>
<name>A0ABW8SVH1_9BACT</name>
<feature type="domain" description="CzcB-like C-terminal circularly permuted SH3-like" evidence="6">
    <location>
        <begin position="393"/>
        <end position="434"/>
    </location>
</feature>
<dbReference type="Pfam" id="PF25917">
    <property type="entry name" value="BSH_RND"/>
    <property type="match status" value="1"/>
</dbReference>
<dbReference type="Proteomes" id="UP001623559">
    <property type="component" value="Unassembled WGS sequence"/>
</dbReference>
<dbReference type="EMBL" id="JBEWZG010000002">
    <property type="protein sequence ID" value="MFL0206374.1"/>
    <property type="molecule type" value="Genomic_DNA"/>
</dbReference>
<keyword evidence="3" id="KW-1133">Transmembrane helix</keyword>
<evidence type="ECO:0000313" key="7">
    <source>
        <dbReference type="EMBL" id="MFL0206374.1"/>
    </source>
</evidence>
<evidence type="ECO:0000256" key="3">
    <source>
        <dbReference type="SAM" id="Phobius"/>
    </source>
</evidence>
<evidence type="ECO:0000313" key="8">
    <source>
        <dbReference type="Proteomes" id="UP001623559"/>
    </source>
</evidence>
<accession>A0ABW8SVH1</accession>
<dbReference type="PANTHER" id="PTHR30469:SF33">
    <property type="entry name" value="SLR1207 PROTEIN"/>
    <property type="match status" value="1"/>
</dbReference>
<protein>
    <submittedName>
        <fullName evidence="7">Efflux RND transporter periplasmic adaptor subunit</fullName>
    </submittedName>
</protein>
<evidence type="ECO:0000259" key="4">
    <source>
        <dbReference type="Pfam" id="PF25876"/>
    </source>
</evidence>
<keyword evidence="3" id="KW-0812">Transmembrane</keyword>
<dbReference type="Gene3D" id="2.40.30.170">
    <property type="match status" value="1"/>
</dbReference>
<dbReference type="SUPFAM" id="SSF111369">
    <property type="entry name" value="HlyD-like secretion proteins"/>
    <property type="match status" value="1"/>
</dbReference>
<evidence type="ECO:0000259" key="6">
    <source>
        <dbReference type="Pfam" id="PF25975"/>
    </source>
</evidence>
<organism evidence="7 8">
    <name type="scientific">Aquirufa novilacunae</name>
    <dbReference type="NCBI Taxonomy" id="3139305"/>
    <lineage>
        <taxon>Bacteria</taxon>
        <taxon>Pseudomonadati</taxon>
        <taxon>Bacteroidota</taxon>
        <taxon>Cytophagia</taxon>
        <taxon>Cytophagales</taxon>
        <taxon>Flectobacillaceae</taxon>
        <taxon>Aquirufa</taxon>
    </lineage>
</organism>
<dbReference type="PANTHER" id="PTHR30469">
    <property type="entry name" value="MULTIDRUG RESISTANCE PROTEIN MDTA"/>
    <property type="match status" value="1"/>
</dbReference>
<evidence type="ECO:0000256" key="2">
    <source>
        <dbReference type="SAM" id="MobiDB-lite"/>
    </source>
</evidence>